<dbReference type="InterPro" id="IPR044053">
    <property type="entry name" value="AsaB-like"/>
</dbReference>
<proteinExistence type="inferred from homology"/>
<dbReference type="NCBIfam" id="NF041278">
    <property type="entry name" value="CmcJ_NvfI_EfuI"/>
    <property type="match status" value="1"/>
</dbReference>
<comment type="similarity">
    <text evidence="1">Belongs to the asaB hydroxylase/desaturase family.</text>
</comment>
<gene>
    <name evidence="2" type="ORF">LTR84_004843</name>
</gene>
<dbReference type="Proteomes" id="UP001358417">
    <property type="component" value="Unassembled WGS sequence"/>
</dbReference>
<evidence type="ECO:0000256" key="1">
    <source>
        <dbReference type="ARBA" id="ARBA00023604"/>
    </source>
</evidence>
<dbReference type="RefSeq" id="XP_064711040.1">
    <property type="nucleotide sequence ID" value="XM_064848416.1"/>
</dbReference>
<organism evidence="2 3">
    <name type="scientific">Exophiala bonariae</name>
    <dbReference type="NCBI Taxonomy" id="1690606"/>
    <lineage>
        <taxon>Eukaryota</taxon>
        <taxon>Fungi</taxon>
        <taxon>Dikarya</taxon>
        <taxon>Ascomycota</taxon>
        <taxon>Pezizomycotina</taxon>
        <taxon>Eurotiomycetes</taxon>
        <taxon>Chaetothyriomycetidae</taxon>
        <taxon>Chaetothyriales</taxon>
        <taxon>Herpotrichiellaceae</taxon>
        <taxon>Exophiala</taxon>
    </lineage>
</organism>
<dbReference type="PANTHER" id="PTHR34598:SF3">
    <property type="entry name" value="OXIDOREDUCTASE AN1597"/>
    <property type="match status" value="1"/>
</dbReference>
<dbReference type="GeneID" id="89973021"/>
<dbReference type="PANTHER" id="PTHR34598">
    <property type="entry name" value="BLL6449 PROTEIN"/>
    <property type="match status" value="1"/>
</dbReference>
<comment type="caution">
    <text evidence="2">The sequence shown here is derived from an EMBL/GenBank/DDBJ whole genome shotgun (WGS) entry which is preliminary data.</text>
</comment>
<name>A0AAV9NNN3_9EURO</name>
<evidence type="ECO:0000313" key="2">
    <source>
        <dbReference type="EMBL" id="KAK5062768.1"/>
    </source>
</evidence>
<sequence>MGKVVTSITFLKDLPLYRSEKPYNVLLAQQDDKNENSHPISNLQFEDVGGIEVHNLREAADDFSLDKSGFQLLSFKSNHLPVDSHDLVEAYRAETETYLCDRFDALKVICWEIRTRYNRPVDRPVNLGDALAAEMPAVGAHIDNTFRGGQNVVLVHLTDVQKAEYLNKGTWRPLVPVIEDSPLAVCDYRSVRKEDLIACDRIIPTRVGEIYYLKHKEHHQWYYAKEMTWNEMFMMVMFDSKEGVARCGWLH</sequence>
<dbReference type="GO" id="GO:0016491">
    <property type="term" value="F:oxidoreductase activity"/>
    <property type="evidence" value="ECO:0007669"/>
    <property type="project" value="InterPro"/>
</dbReference>
<evidence type="ECO:0000313" key="3">
    <source>
        <dbReference type="Proteomes" id="UP001358417"/>
    </source>
</evidence>
<dbReference type="EMBL" id="JAVRRD010000002">
    <property type="protein sequence ID" value="KAK5062768.1"/>
    <property type="molecule type" value="Genomic_DNA"/>
</dbReference>
<evidence type="ECO:0008006" key="4">
    <source>
        <dbReference type="Google" id="ProtNLM"/>
    </source>
</evidence>
<reference evidence="2 3" key="1">
    <citation type="submission" date="2023-08" db="EMBL/GenBank/DDBJ databases">
        <title>Black Yeasts Isolated from many extreme environments.</title>
        <authorList>
            <person name="Coleine C."/>
            <person name="Stajich J.E."/>
            <person name="Selbmann L."/>
        </authorList>
    </citation>
    <scope>NUCLEOTIDE SEQUENCE [LARGE SCALE GENOMIC DNA]</scope>
    <source>
        <strain evidence="2 3">CCFEE 5792</strain>
    </source>
</reference>
<dbReference type="AlphaFoldDB" id="A0AAV9NNN3"/>
<keyword evidence="3" id="KW-1185">Reference proteome</keyword>
<accession>A0AAV9NNN3</accession>
<protein>
    <recommendedName>
        <fullName evidence="4">TauD/TfdA-like domain-containing protein</fullName>
    </recommendedName>
</protein>